<dbReference type="EMBL" id="CP070496">
    <property type="protein sequence ID" value="QSB04810.1"/>
    <property type="molecule type" value="Genomic_DNA"/>
</dbReference>
<dbReference type="InterPro" id="IPR019079">
    <property type="entry name" value="Capsule_synth_CapA"/>
</dbReference>
<dbReference type="AlphaFoldDB" id="A0A895XRB9"/>
<feature type="domain" description="Capsule synthesis protein CapA" evidence="2">
    <location>
        <begin position="51"/>
        <end position="318"/>
    </location>
</feature>
<dbReference type="KEGG" id="nav:JQS30_13710"/>
<evidence type="ECO:0000313" key="3">
    <source>
        <dbReference type="EMBL" id="QSB04810.1"/>
    </source>
</evidence>
<evidence type="ECO:0000256" key="1">
    <source>
        <dbReference type="ARBA" id="ARBA00005662"/>
    </source>
</evidence>
<name>A0A895XRB9_9ACTN</name>
<dbReference type="InterPro" id="IPR029052">
    <property type="entry name" value="Metallo-depent_PP-like"/>
</dbReference>
<dbReference type="InterPro" id="IPR052169">
    <property type="entry name" value="CW_Biosynth-Accessory"/>
</dbReference>
<dbReference type="PANTHER" id="PTHR33393:SF13">
    <property type="entry name" value="PGA BIOSYNTHESIS PROTEIN CAPA"/>
    <property type="match status" value="1"/>
</dbReference>
<dbReference type="Gene3D" id="3.60.21.10">
    <property type="match status" value="1"/>
</dbReference>
<dbReference type="PANTHER" id="PTHR33393">
    <property type="entry name" value="POLYGLUTAMINE SYNTHESIS ACCESSORY PROTEIN RV0574C-RELATED"/>
    <property type="match status" value="1"/>
</dbReference>
<organism evidence="3 4">
    <name type="scientific">Natronoglycomyces albus</name>
    <dbReference type="NCBI Taxonomy" id="2811108"/>
    <lineage>
        <taxon>Bacteria</taxon>
        <taxon>Bacillati</taxon>
        <taxon>Actinomycetota</taxon>
        <taxon>Actinomycetes</taxon>
        <taxon>Glycomycetales</taxon>
        <taxon>Glycomycetaceae</taxon>
        <taxon>Natronoglycomyces</taxon>
    </lineage>
</organism>
<evidence type="ECO:0000259" key="2">
    <source>
        <dbReference type="SMART" id="SM00854"/>
    </source>
</evidence>
<dbReference type="SUPFAM" id="SSF56300">
    <property type="entry name" value="Metallo-dependent phosphatases"/>
    <property type="match status" value="1"/>
</dbReference>
<dbReference type="RefSeq" id="WP_213170809.1">
    <property type="nucleotide sequence ID" value="NZ_CP070496.1"/>
</dbReference>
<dbReference type="Proteomes" id="UP000662939">
    <property type="component" value="Chromosome"/>
</dbReference>
<dbReference type="SMART" id="SM00854">
    <property type="entry name" value="PGA_cap"/>
    <property type="match status" value="1"/>
</dbReference>
<proteinExistence type="inferred from homology"/>
<gene>
    <name evidence="3" type="ORF">JQS30_13710</name>
</gene>
<protein>
    <submittedName>
        <fullName evidence="3">CapA family protein</fullName>
    </submittedName>
</protein>
<evidence type="ECO:0000313" key="4">
    <source>
        <dbReference type="Proteomes" id="UP000662939"/>
    </source>
</evidence>
<dbReference type="Pfam" id="PF09587">
    <property type="entry name" value="PGA_cap"/>
    <property type="match status" value="1"/>
</dbReference>
<reference evidence="3" key="1">
    <citation type="submission" date="2021-02" db="EMBL/GenBank/DDBJ databases">
        <title>Natronoglycomyces albus gen. nov., sp. nov, a haloalkaliphilic actinobacterium from a soda solonchak soil.</title>
        <authorList>
            <person name="Sorokin D.Y."/>
            <person name="Khijniak T.V."/>
            <person name="Zakharycheva A.P."/>
            <person name="Boueva O.V."/>
            <person name="Ariskina E.V."/>
            <person name="Hahnke R.L."/>
            <person name="Bunk B."/>
            <person name="Sproer C."/>
            <person name="Schumann P."/>
            <person name="Evtushenko L.I."/>
            <person name="Kublanov I.V."/>
        </authorList>
    </citation>
    <scope>NUCLEOTIDE SEQUENCE</scope>
    <source>
        <strain evidence="3">DSM 106290</strain>
    </source>
</reference>
<accession>A0A895XRB9</accession>
<sequence>MAKKPSATKRLVGLPRQVAGRIKRRLLGSTSSSASTSSKTIKYAGERESLDLLIVGDTSFGENYQESRELKGRTNILKDRGYEYCLEAVAPLMDKVDLVVANLETPLTTREKSPLEGMRPWLHKSDPTQTIKHLSAHKVGAVKLANNHSADYGEEGLLDTLNALAANGIPAVGAGRTLKEAQEPLQVQARLKPPAGEGEPEKFRMRLFNAYQGGRQFTETVFEHADTDRPGSAPLKAGSLARRIHNLKDSHPHEFVVVCPHWRRDYQWRSEKQATAAAQLMNAGADLIIGHGSHMMQEIEKIHGSWVIHGIGNFVFNSPGRYRKLEVPPYGLAARLTFSYGSALLRLYPIMLDNRRSNYQTRPVHPGEFKDVVKQLTQRCNEPDSFAADFGHAEDEIGWHLVHQLRAPQ</sequence>
<dbReference type="CDD" id="cd07381">
    <property type="entry name" value="MPP_CapA"/>
    <property type="match status" value="1"/>
</dbReference>
<keyword evidence="4" id="KW-1185">Reference proteome</keyword>
<comment type="similarity">
    <text evidence="1">Belongs to the CapA family.</text>
</comment>